<dbReference type="Proteomes" id="UP001187531">
    <property type="component" value="Unassembled WGS sequence"/>
</dbReference>
<evidence type="ECO:0000313" key="2">
    <source>
        <dbReference type="Proteomes" id="UP001187531"/>
    </source>
</evidence>
<sequence>MKKKYFEKKYKEVEGCPRKTWGLIKEGVELKTNSVPAKLISAKGETIKLEGEICKDFQNYFSNIGPNLSMSIVPDICDPTCEFLVRDPIDISLHLNLVTVDEIKQIIYGLRSNSPGSDQITLKTL</sequence>
<gene>
    <name evidence="1" type="ORF">QYM36_003648</name>
</gene>
<name>A0AA88IIE2_ARTSF</name>
<comment type="caution">
    <text evidence="1">The sequence shown here is derived from an EMBL/GenBank/DDBJ whole genome shotgun (WGS) entry which is preliminary data.</text>
</comment>
<keyword evidence="2" id="KW-1185">Reference proteome</keyword>
<accession>A0AA88IIE2</accession>
<reference evidence="1" key="1">
    <citation type="submission" date="2023-07" db="EMBL/GenBank/DDBJ databases">
        <title>Chromosome-level genome assembly of Artemia franciscana.</title>
        <authorList>
            <person name="Jo E."/>
        </authorList>
    </citation>
    <scope>NUCLEOTIDE SEQUENCE</scope>
    <source>
        <tissue evidence="1">Whole body</tissue>
    </source>
</reference>
<protein>
    <submittedName>
        <fullName evidence="1">Uncharacterized protein</fullName>
    </submittedName>
</protein>
<evidence type="ECO:0000313" key="1">
    <source>
        <dbReference type="EMBL" id="KAK2721427.1"/>
    </source>
</evidence>
<organism evidence="1 2">
    <name type="scientific">Artemia franciscana</name>
    <name type="common">Brine shrimp</name>
    <name type="synonym">Artemia sanfranciscana</name>
    <dbReference type="NCBI Taxonomy" id="6661"/>
    <lineage>
        <taxon>Eukaryota</taxon>
        <taxon>Metazoa</taxon>
        <taxon>Ecdysozoa</taxon>
        <taxon>Arthropoda</taxon>
        <taxon>Crustacea</taxon>
        <taxon>Branchiopoda</taxon>
        <taxon>Anostraca</taxon>
        <taxon>Artemiidae</taxon>
        <taxon>Artemia</taxon>
    </lineage>
</organism>
<proteinExistence type="predicted"/>
<dbReference type="AlphaFoldDB" id="A0AA88IIE2"/>
<dbReference type="EMBL" id="JAVRJZ010000006">
    <property type="protein sequence ID" value="KAK2721427.1"/>
    <property type="molecule type" value="Genomic_DNA"/>
</dbReference>